<reference evidence="2 3" key="1">
    <citation type="submission" date="2020-05" db="EMBL/GenBank/DDBJ databases">
        <title>Draft genome of Flavobacterium sp. IMCC34852.</title>
        <authorList>
            <person name="Song J."/>
            <person name="Cho J.-C."/>
        </authorList>
    </citation>
    <scope>NUCLEOTIDE SEQUENCE [LARGE SCALE GENOMIC DNA]</scope>
    <source>
        <strain evidence="2 3">IMCC34852</strain>
    </source>
</reference>
<sequence>MGILDKIFGNKKKSTKNKNPDNIKLIALLEKYNKNQSPENYKKAFDEIVNGNSFLILSSVNNEETNDDWKTLEKESTLDLTCVFNQDGLMVLGAFTTPEKLVEWTKQATQYTAMKSKDVIDFCQTNRIDRIVIDSDLPTMFVLERNRENVKTETVQKSTQVTVGTPINPISGELLKKFRFNFSKVSVIEEVYHYVMVRNNESILMLGFVLDTYTDNSRAASINSVQNSMDGEKLDLPLEMFMLDDQEWYETVKGIEDSLIYKR</sequence>
<evidence type="ECO:0000313" key="2">
    <source>
        <dbReference type="EMBL" id="NNT73258.1"/>
    </source>
</evidence>
<dbReference type="Proteomes" id="UP000536509">
    <property type="component" value="Unassembled WGS sequence"/>
</dbReference>
<accession>A0A7Y3RBA0</accession>
<feature type="domain" description="SseB protein N-terminal" evidence="1">
    <location>
        <begin position="27"/>
        <end position="146"/>
    </location>
</feature>
<evidence type="ECO:0000313" key="3">
    <source>
        <dbReference type="Proteomes" id="UP000536509"/>
    </source>
</evidence>
<protein>
    <submittedName>
        <fullName evidence="2">SseB family protein</fullName>
    </submittedName>
</protein>
<dbReference type="RefSeq" id="WP_171223416.1">
    <property type="nucleotide sequence ID" value="NZ_CP121446.1"/>
</dbReference>
<gene>
    <name evidence="2" type="ORF">HKT18_13620</name>
</gene>
<dbReference type="EMBL" id="JABEVX010000013">
    <property type="protein sequence ID" value="NNT73258.1"/>
    <property type="molecule type" value="Genomic_DNA"/>
</dbReference>
<proteinExistence type="predicted"/>
<comment type="caution">
    <text evidence="2">The sequence shown here is derived from an EMBL/GenBank/DDBJ whole genome shotgun (WGS) entry which is preliminary data.</text>
</comment>
<dbReference type="InterPro" id="IPR009839">
    <property type="entry name" value="SseB_N"/>
</dbReference>
<evidence type="ECO:0000259" key="1">
    <source>
        <dbReference type="Pfam" id="PF07179"/>
    </source>
</evidence>
<dbReference type="Pfam" id="PF07179">
    <property type="entry name" value="SseB"/>
    <property type="match status" value="1"/>
</dbReference>
<keyword evidence="3" id="KW-1185">Reference proteome</keyword>
<organism evidence="2 3">
    <name type="scientific">Flavobacterium rivulicola</name>
    <dbReference type="NCBI Taxonomy" id="2732161"/>
    <lineage>
        <taxon>Bacteria</taxon>
        <taxon>Pseudomonadati</taxon>
        <taxon>Bacteroidota</taxon>
        <taxon>Flavobacteriia</taxon>
        <taxon>Flavobacteriales</taxon>
        <taxon>Flavobacteriaceae</taxon>
        <taxon>Flavobacterium</taxon>
    </lineage>
</organism>
<dbReference type="AlphaFoldDB" id="A0A7Y3RBA0"/>
<name>A0A7Y3RBA0_9FLAO</name>